<evidence type="ECO:0008006" key="3">
    <source>
        <dbReference type="Google" id="ProtNLM"/>
    </source>
</evidence>
<keyword evidence="2" id="KW-1185">Reference proteome</keyword>
<dbReference type="OrthoDB" id="997844at2"/>
<dbReference type="AlphaFoldDB" id="A0A4Q1JIP8"/>
<evidence type="ECO:0000313" key="1">
    <source>
        <dbReference type="EMBL" id="RXQ89497.1"/>
    </source>
</evidence>
<gene>
    <name evidence="1" type="ORF">EO244_14110</name>
</gene>
<proteinExistence type="predicted"/>
<organism evidence="1 2">
    <name type="scientific">Ancylomarina salipaludis</name>
    <dbReference type="NCBI Taxonomy" id="2501299"/>
    <lineage>
        <taxon>Bacteria</taxon>
        <taxon>Pseudomonadati</taxon>
        <taxon>Bacteroidota</taxon>
        <taxon>Bacteroidia</taxon>
        <taxon>Marinilabiliales</taxon>
        <taxon>Marinifilaceae</taxon>
        <taxon>Ancylomarina</taxon>
    </lineage>
</organism>
<sequence length="664" mass="76976">MKEDFKIIGIRPLEGCNTKYLKLLKVNKYYNFYSNYEILDDKIIHKKGASNNIFNSQDSKSPKINISAIVGANGSGKSTISELVFVTIYNISVINNVLIDNDGKSLKLEENINVELCYHRGKQICRLTLQKDRIEITNYVMSENNEYCITKPIGNTQFYLNDFFYTIAINYSHYALNSQHIGKWVDKIFHKNDGYQTPVVLNPMRTDGNIDINDENHLVYSRLLANILRPSNTNLDYRQITEKQKVKDLHFIPNLDKIKYVYSYEDNKKKKINISFREFFERNGVREKRILAMLAKHMGLDISKNIPYSGAVKRYIIKKLVSIVRTYSPYVGYFNSSEGQFYKSKFEDLIRKLSGDRSHITFKLRQAINYVNNDLFENFQYEENGVYIIPVEKLAVVLERLYGDKEVKLIEFLPPAFFNYDISLVTDSNANFTPSMFSDLSSGEKQLIHSVSSVIYHIVNVNSVSRENGYLKYRDVNIVFDEIELYYHPKLQKKLIKYLIESLKRQSLESISGINICFLTHSPFILSDIPESNILFLRVISPSDIGKNGFTKEDVGYALPQKSKLKTFGANIHTLLADGFFMDEGLIGDFAKQKINDVINFAKNIGTYSISSRSEAQEVIDLIGEPIVKNKLHSLLNQKYEKETELQYYKRRINEIEEREKQKK</sequence>
<dbReference type="Proteomes" id="UP000289703">
    <property type="component" value="Unassembled WGS sequence"/>
</dbReference>
<dbReference type="InterPro" id="IPR027417">
    <property type="entry name" value="P-loop_NTPase"/>
</dbReference>
<accession>A0A4Q1JIP8</accession>
<comment type="caution">
    <text evidence="1">The sequence shown here is derived from an EMBL/GenBank/DDBJ whole genome shotgun (WGS) entry which is preliminary data.</text>
</comment>
<dbReference type="Gene3D" id="3.40.50.300">
    <property type="entry name" value="P-loop containing nucleotide triphosphate hydrolases"/>
    <property type="match status" value="1"/>
</dbReference>
<dbReference type="RefSeq" id="WP_129255333.1">
    <property type="nucleotide sequence ID" value="NZ_SAXA01000015.1"/>
</dbReference>
<reference evidence="1 2" key="1">
    <citation type="submission" date="2019-01" db="EMBL/GenBank/DDBJ databases">
        <title>Ancylomarina salipaludis sp. nov., isolated from a salt marsh.</title>
        <authorList>
            <person name="Yoon J.-H."/>
        </authorList>
    </citation>
    <scope>NUCLEOTIDE SEQUENCE [LARGE SCALE GENOMIC DNA]</scope>
    <source>
        <strain evidence="1 2">SHSM-M15</strain>
    </source>
</reference>
<dbReference type="EMBL" id="SAXA01000015">
    <property type="protein sequence ID" value="RXQ89497.1"/>
    <property type="molecule type" value="Genomic_DNA"/>
</dbReference>
<protein>
    <recommendedName>
        <fullName evidence="3">ATPase AAA-type core domain-containing protein</fullName>
    </recommendedName>
</protein>
<name>A0A4Q1JIP8_9BACT</name>
<evidence type="ECO:0000313" key="2">
    <source>
        <dbReference type="Proteomes" id="UP000289703"/>
    </source>
</evidence>
<dbReference type="SUPFAM" id="SSF52540">
    <property type="entry name" value="P-loop containing nucleoside triphosphate hydrolases"/>
    <property type="match status" value="1"/>
</dbReference>